<dbReference type="InterPro" id="IPR045153">
    <property type="entry name" value="Est1/Ebs1-like"/>
</dbReference>
<dbReference type="GO" id="GO:0000184">
    <property type="term" value="P:nuclear-transcribed mRNA catabolic process, nonsense-mediated decay"/>
    <property type="evidence" value="ECO:0007669"/>
    <property type="project" value="UniProtKB-KW"/>
</dbReference>
<dbReference type="SUPFAM" id="SSF48452">
    <property type="entry name" value="TPR-like"/>
    <property type="match status" value="1"/>
</dbReference>
<keyword evidence="1" id="KW-0866">Nonsense-mediated mRNA decay</keyword>
<evidence type="ECO:0000313" key="6">
    <source>
        <dbReference type="Proteomes" id="UP000001307"/>
    </source>
</evidence>
<dbReference type="PANTHER" id="PTHR15696:SF5">
    <property type="entry name" value="NONSENSE-MEDIATED MRNA DECAY FACTOR SMG7"/>
    <property type="match status" value="1"/>
</dbReference>
<feature type="compositionally biased region" description="Polar residues" evidence="2">
    <location>
        <begin position="706"/>
        <end position="726"/>
    </location>
</feature>
<dbReference type="GO" id="GO:0070034">
    <property type="term" value="F:telomerase RNA binding"/>
    <property type="evidence" value="ECO:0007669"/>
    <property type="project" value="TreeGrafter"/>
</dbReference>
<evidence type="ECO:0000256" key="2">
    <source>
        <dbReference type="SAM" id="MobiDB-lite"/>
    </source>
</evidence>
<gene>
    <name evidence="5" type="ORF">GSOID_T00004591001</name>
</gene>
<evidence type="ECO:0000259" key="3">
    <source>
        <dbReference type="Pfam" id="PF10373"/>
    </source>
</evidence>
<sequence length="863" mass="96772">MIEVQPWRLVDSPRKLIEEANDLQLSIKEAKIDNDLPYCEIVGSRARLRDIYRSLLVSDLELALDQKIEQDLWNNCFKNPINELLEAQRSSASKAEFKQESAFNYTELLESAYAFYLQLLDDICEAYSLQLPNRATDRQLKLMPCVQEDTPLPRATSSLYIAQHCLIHLGDVARYRHKQKMADSFYRKASHLVPSSGHPYNQLAILAATSPDNLQTVYYYFRAIYVKCPFPVSKDNLCRQLEKVIKSAKSKVNKKPSQISILELIRLFLKFQALCFLKRKDNFSETKSCLLQAMEFHRSLGSSLSRRQLLQMSFITIANYHRAVTNDFELHEEMLDFLLEYLDILIRLPVDPQRHLPSVLTILQFFQQNLQFLKNNKSRTWINLASRLNNTLPSKWGPSWEPKIKLLPEDLDFKGWTLWKMPSKESIIGQVSSESDQADARAERILYISWQIAHSKEQEILKLENYIFMCPIKPLSPGIQEHGPIPVQPPPPVAVYPNVQPSPAVQTVVNSPPIVPVMPPPPPAHFMQKQQGGQENARPRDLSLDTRNPYPYYPAGPPPALLQEYKTPLLQASGPEIAPHVRTYNAGPPPRMNMPPPHLPPPRLPISPSGDVNIPANIMDFLRHIPPPAFPPTPPGNTPTSSTPAHEPPLAGPFGQSKSMPPPQSHKFPGNTPSSSQYSKISPSFNSSSDPFNPSFLSTIFPPASTVLSSSSQAPLRPSLNASIDETTPPDLSKPRQREPWQTHRRGPSSPGGTDFFPHGESPFSFPEPVSTTQPIGSNRPVNMKAPTVGPASSNLYFPSTTGFSTSKPVLDPDSYDRKISPFWDPALGTGYGSRDIWAPPSTTSSSTSLDLNKLIDSLPNDD</sequence>
<dbReference type="PANTHER" id="PTHR15696">
    <property type="entry name" value="SMG-7 SUPPRESSOR WITH MORPHOLOGICAL EFFECT ON GENITALIA PROTEIN 7"/>
    <property type="match status" value="1"/>
</dbReference>
<dbReference type="InterPro" id="IPR018834">
    <property type="entry name" value="DNA/RNA-bd_Est1-type"/>
</dbReference>
<proteinExistence type="predicted"/>
<name>E4X8V8_OIKDI</name>
<dbReference type="InParanoid" id="E4X8V8"/>
<dbReference type="AlphaFoldDB" id="E4X8V8"/>
<dbReference type="InterPro" id="IPR011990">
    <property type="entry name" value="TPR-like_helical_dom_sf"/>
</dbReference>
<keyword evidence="6" id="KW-1185">Reference proteome</keyword>
<dbReference type="Pfam" id="PF10374">
    <property type="entry name" value="EST1"/>
    <property type="match status" value="1"/>
</dbReference>
<dbReference type="GO" id="GO:0042162">
    <property type="term" value="F:telomeric DNA binding"/>
    <property type="evidence" value="ECO:0007669"/>
    <property type="project" value="TreeGrafter"/>
</dbReference>
<organism evidence="5">
    <name type="scientific">Oikopleura dioica</name>
    <name type="common">Tunicate</name>
    <dbReference type="NCBI Taxonomy" id="34765"/>
    <lineage>
        <taxon>Eukaryota</taxon>
        <taxon>Metazoa</taxon>
        <taxon>Chordata</taxon>
        <taxon>Tunicata</taxon>
        <taxon>Appendicularia</taxon>
        <taxon>Copelata</taxon>
        <taxon>Oikopleuridae</taxon>
        <taxon>Oikopleura</taxon>
    </lineage>
</organism>
<reference evidence="5" key="1">
    <citation type="journal article" date="2010" name="Science">
        <title>Plasticity of animal genome architecture unmasked by rapid evolution of a pelagic tunicate.</title>
        <authorList>
            <person name="Denoeud F."/>
            <person name="Henriet S."/>
            <person name="Mungpakdee S."/>
            <person name="Aury J.M."/>
            <person name="Da Silva C."/>
            <person name="Brinkmann H."/>
            <person name="Mikhaleva J."/>
            <person name="Olsen L.C."/>
            <person name="Jubin C."/>
            <person name="Canestro C."/>
            <person name="Bouquet J.M."/>
            <person name="Danks G."/>
            <person name="Poulain J."/>
            <person name="Campsteijn C."/>
            <person name="Adamski M."/>
            <person name="Cross I."/>
            <person name="Yadetie F."/>
            <person name="Muffato M."/>
            <person name="Louis A."/>
            <person name="Butcher S."/>
            <person name="Tsagkogeorga G."/>
            <person name="Konrad A."/>
            <person name="Singh S."/>
            <person name="Jensen M.F."/>
            <person name="Cong E.H."/>
            <person name="Eikeseth-Otteraa H."/>
            <person name="Noel B."/>
            <person name="Anthouard V."/>
            <person name="Porcel B.M."/>
            <person name="Kachouri-Lafond R."/>
            <person name="Nishino A."/>
            <person name="Ugolini M."/>
            <person name="Chourrout P."/>
            <person name="Nishida H."/>
            <person name="Aasland R."/>
            <person name="Huzurbazar S."/>
            <person name="Westhof E."/>
            <person name="Delsuc F."/>
            <person name="Lehrach H."/>
            <person name="Reinhardt R."/>
            <person name="Weissenbach J."/>
            <person name="Roy S.W."/>
            <person name="Artiguenave F."/>
            <person name="Postlethwait J.H."/>
            <person name="Manak J.R."/>
            <person name="Thompson E.M."/>
            <person name="Jaillon O."/>
            <person name="Du Pasquier L."/>
            <person name="Boudinot P."/>
            <person name="Liberles D.A."/>
            <person name="Volff J.N."/>
            <person name="Philippe H."/>
            <person name="Lenhard B."/>
            <person name="Roest Crollius H."/>
            <person name="Wincker P."/>
            <person name="Chourrout D."/>
        </authorList>
    </citation>
    <scope>NUCLEOTIDE SEQUENCE [LARGE SCALE GENOMIC DNA]</scope>
</reference>
<feature type="region of interest" description="Disordered" evidence="2">
    <location>
        <begin position="522"/>
        <end position="541"/>
    </location>
</feature>
<evidence type="ECO:0000259" key="4">
    <source>
        <dbReference type="Pfam" id="PF10374"/>
    </source>
</evidence>
<dbReference type="InterPro" id="IPR019458">
    <property type="entry name" value="Est1-like_N"/>
</dbReference>
<evidence type="ECO:0000256" key="1">
    <source>
        <dbReference type="ARBA" id="ARBA00023161"/>
    </source>
</evidence>
<dbReference type="OrthoDB" id="69928at2759"/>
<feature type="compositionally biased region" description="Pro residues" evidence="2">
    <location>
        <begin position="625"/>
        <end position="637"/>
    </location>
</feature>
<dbReference type="Proteomes" id="UP000001307">
    <property type="component" value="Unassembled WGS sequence"/>
</dbReference>
<dbReference type="PRINTS" id="PR01217">
    <property type="entry name" value="PRICHEXTENSN"/>
</dbReference>
<feature type="compositionally biased region" description="Pro residues" evidence="2">
    <location>
        <begin position="587"/>
        <end position="605"/>
    </location>
</feature>
<feature type="compositionally biased region" description="Basic and acidic residues" evidence="2">
    <location>
        <begin position="733"/>
        <end position="742"/>
    </location>
</feature>
<feature type="region of interest" description="Disordered" evidence="2">
    <location>
        <begin position="585"/>
        <end position="787"/>
    </location>
</feature>
<evidence type="ECO:0000313" key="5">
    <source>
        <dbReference type="EMBL" id="CBY19168.1"/>
    </source>
</evidence>
<feature type="compositionally biased region" description="Low complexity" evidence="2">
    <location>
        <begin position="674"/>
        <end position="698"/>
    </location>
</feature>
<feature type="domain" description="DNA/RNA-binding" evidence="3">
    <location>
        <begin position="182"/>
        <end position="380"/>
    </location>
</feature>
<dbReference type="Pfam" id="PF10373">
    <property type="entry name" value="EST1_DNA_bind"/>
    <property type="match status" value="1"/>
</dbReference>
<protein>
    <recommendedName>
        <fullName evidence="7">Protein SMG7</fullName>
    </recommendedName>
</protein>
<evidence type="ECO:0008006" key="7">
    <source>
        <dbReference type="Google" id="ProtNLM"/>
    </source>
</evidence>
<accession>E4X8V8</accession>
<dbReference type="Gene3D" id="1.25.40.10">
    <property type="entry name" value="Tetratricopeptide repeat domain"/>
    <property type="match status" value="1"/>
</dbReference>
<feature type="domain" description="Telomerase activating protein Est1-like N-terminal" evidence="4">
    <location>
        <begin position="67"/>
        <end position="177"/>
    </location>
</feature>
<feature type="region of interest" description="Disordered" evidence="2">
    <location>
        <begin position="831"/>
        <end position="863"/>
    </location>
</feature>
<dbReference type="EMBL" id="FN653030">
    <property type="protein sequence ID" value="CBY19168.1"/>
    <property type="molecule type" value="Genomic_DNA"/>
</dbReference>
<feature type="compositionally biased region" description="Polar residues" evidence="2">
    <location>
        <begin position="770"/>
        <end position="781"/>
    </location>
</feature>
<dbReference type="GO" id="GO:0005697">
    <property type="term" value="C:telomerase holoenzyme complex"/>
    <property type="evidence" value="ECO:0007669"/>
    <property type="project" value="TreeGrafter"/>
</dbReference>